<keyword evidence="3" id="KW-0418">Kinase</keyword>
<evidence type="ECO:0000256" key="3">
    <source>
        <dbReference type="ARBA" id="ARBA00022777"/>
    </source>
</evidence>
<reference evidence="6 7" key="1">
    <citation type="submission" date="2014-02" db="EMBL/GenBank/DDBJ databases">
        <title>Single nucleus genome sequencing reveals high similarity among nuclei of an endomycorrhizal fungus.</title>
        <authorList>
            <person name="Lin K."/>
            <person name="Geurts R."/>
            <person name="Zhang Z."/>
            <person name="Limpens E."/>
            <person name="Saunders D.G."/>
            <person name="Mu D."/>
            <person name="Pang E."/>
            <person name="Cao H."/>
            <person name="Cha H."/>
            <person name="Lin T."/>
            <person name="Zhou Q."/>
            <person name="Shang Y."/>
            <person name="Li Y."/>
            <person name="Ivanov S."/>
            <person name="Sharma T."/>
            <person name="Velzen R.V."/>
            <person name="Ruijter N.D."/>
            <person name="Aanen D.K."/>
            <person name="Win J."/>
            <person name="Kamoun S."/>
            <person name="Bisseling T."/>
            <person name="Huang S."/>
        </authorList>
    </citation>
    <scope>NUCLEOTIDE SEQUENCE [LARGE SCALE GENOMIC DNA]</scope>
    <source>
        <strain evidence="7">DAOM197198w</strain>
    </source>
</reference>
<dbReference type="InterPro" id="IPR011009">
    <property type="entry name" value="Kinase-like_dom_sf"/>
</dbReference>
<dbReference type="PRINTS" id="PR00109">
    <property type="entry name" value="TYRKINASE"/>
</dbReference>
<evidence type="ECO:0000259" key="5">
    <source>
        <dbReference type="PROSITE" id="PS50011"/>
    </source>
</evidence>
<keyword evidence="2" id="KW-0547">Nucleotide-binding</keyword>
<dbReference type="InterPro" id="IPR051681">
    <property type="entry name" value="Ser/Thr_Kinases-Pseudokinases"/>
</dbReference>
<name>A0A015KCU7_RHIIW</name>
<dbReference type="GO" id="GO:0004674">
    <property type="term" value="F:protein serine/threonine kinase activity"/>
    <property type="evidence" value="ECO:0007669"/>
    <property type="project" value="TreeGrafter"/>
</dbReference>
<keyword evidence="4" id="KW-0067">ATP-binding</keyword>
<accession>A0A015KCU7</accession>
<dbReference type="Gene3D" id="1.10.510.10">
    <property type="entry name" value="Transferase(Phosphotransferase) domain 1"/>
    <property type="match status" value="1"/>
</dbReference>
<keyword evidence="1" id="KW-0808">Transferase</keyword>
<dbReference type="AlphaFoldDB" id="A0A015KCU7"/>
<dbReference type="PANTHER" id="PTHR44329:SF288">
    <property type="entry name" value="MITOGEN-ACTIVATED PROTEIN KINASE KINASE KINASE 20"/>
    <property type="match status" value="1"/>
</dbReference>
<protein>
    <submittedName>
        <fullName evidence="6">Kcc4p</fullName>
    </submittedName>
</protein>
<feature type="domain" description="Protein kinase" evidence="5">
    <location>
        <begin position="46"/>
        <end position="318"/>
    </location>
</feature>
<evidence type="ECO:0000256" key="1">
    <source>
        <dbReference type="ARBA" id="ARBA00022679"/>
    </source>
</evidence>
<dbReference type="EMBL" id="JEMT01027403">
    <property type="protein sequence ID" value="EXX57336.1"/>
    <property type="molecule type" value="Genomic_DNA"/>
</dbReference>
<evidence type="ECO:0000256" key="2">
    <source>
        <dbReference type="ARBA" id="ARBA00022741"/>
    </source>
</evidence>
<evidence type="ECO:0000256" key="4">
    <source>
        <dbReference type="ARBA" id="ARBA00022840"/>
    </source>
</evidence>
<dbReference type="InterPro" id="IPR000719">
    <property type="entry name" value="Prot_kinase_dom"/>
</dbReference>
<dbReference type="GO" id="GO:0005524">
    <property type="term" value="F:ATP binding"/>
    <property type="evidence" value="ECO:0007669"/>
    <property type="project" value="UniProtKB-KW"/>
</dbReference>
<dbReference type="OrthoDB" id="544350at2759"/>
<evidence type="ECO:0000313" key="7">
    <source>
        <dbReference type="Proteomes" id="UP000022910"/>
    </source>
</evidence>
<comment type="caution">
    <text evidence="6">The sequence shown here is derived from an EMBL/GenBank/DDBJ whole genome shotgun (WGS) entry which is preliminary data.</text>
</comment>
<dbReference type="Pfam" id="PF07714">
    <property type="entry name" value="PK_Tyr_Ser-Thr"/>
    <property type="match status" value="1"/>
</dbReference>
<dbReference type="SUPFAM" id="SSF56112">
    <property type="entry name" value="Protein kinase-like (PK-like)"/>
    <property type="match status" value="1"/>
</dbReference>
<evidence type="ECO:0000313" key="6">
    <source>
        <dbReference type="EMBL" id="EXX57336.1"/>
    </source>
</evidence>
<dbReference type="PANTHER" id="PTHR44329">
    <property type="entry name" value="SERINE/THREONINE-PROTEIN KINASE TNNI3K-RELATED"/>
    <property type="match status" value="1"/>
</dbReference>
<dbReference type="STRING" id="1432141.A0A015KCU7"/>
<gene>
    <name evidence="6" type="ORF">RirG_208240</name>
</gene>
<dbReference type="HOGENOM" id="CLU_000288_7_34_1"/>
<proteinExistence type="predicted"/>
<dbReference type="InterPro" id="IPR001245">
    <property type="entry name" value="Ser-Thr/Tyr_kinase_cat_dom"/>
</dbReference>
<keyword evidence="7" id="KW-1185">Reference proteome</keyword>
<organism evidence="6 7">
    <name type="scientific">Rhizophagus irregularis (strain DAOM 197198w)</name>
    <name type="common">Glomus intraradices</name>
    <dbReference type="NCBI Taxonomy" id="1432141"/>
    <lineage>
        <taxon>Eukaryota</taxon>
        <taxon>Fungi</taxon>
        <taxon>Fungi incertae sedis</taxon>
        <taxon>Mucoromycota</taxon>
        <taxon>Glomeromycotina</taxon>
        <taxon>Glomeromycetes</taxon>
        <taxon>Glomerales</taxon>
        <taxon>Glomeraceae</taxon>
        <taxon>Rhizophagus</taxon>
    </lineage>
</organism>
<sequence length="441" mass="50874">MCFLCYEANKFNTPSGNKVIDDFIRYTITNSSKNGGKMIFVPYDRFKNVEFIAEGGFSKIYKATCTDGLIIDWDVKMHKFNCKSEILVALKELNNSKNISSKELNELKIYYNINLKYTSPNVNKYYGITQHPITQNFMIITEYHELGDLTHYVTNDFFNISWKGKLEMLFGIAVGINKIHAANVIHKDYHTGNIFVSSSYTRTTTGDLGLSKSSLNDDEDNEVYGIIPYVAPEVLQGQNYTKASDIYSYGMIMWELMTGRRPFWDRNHDTDLIIEICDGFRPPIVTNAPEDYIELMQSCWHPDPNKRPIAEDLFLTFYNGKLNNVNERNKPTQIIETSDIGPITNKPGAIYKSRPLSAMIRSAESTRSLRSQNIHNNTLSINKRKFNNVLIKNNEKDEPIKRIKLFESDNDDYLTKELELDIDDNKLDSNDYITEEINFDI</sequence>
<dbReference type="Proteomes" id="UP000022910">
    <property type="component" value="Unassembled WGS sequence"/>
</dbReference>
<dbReference type="PROSITE" id="PS50011">
    <property type="entry name" value="PROTEIN_KINASE_DOM"/>
    <property type="match status" value="1"/>
</dbReference>